<evidence type="ECO:0000256" key="2">
    <source>
        <dbReference type="ARBA" id="ARBA00022771"/>
    </source>
</evidence>
<dbReference type="EMBL" id="JBGMDY010000005">
    <property type="protein sequence ID" value="KAL2334302.1"/>
    <property type="molecule type" value="Genomic_DNA"/>
</dbReference>
<feature type="compositionally biased region" description="Basic and acidic residues" evidence="6">
    <location>
        <begin position="9"/>
        <end position="20"/>
    </location>
</feature>
<dbReference type="PROSITE" id="PS51293">
    <property type="entry name" value="SANT"/>
    <property type="match status" value="1"/>
</dbReference>
<keyword evidence="2" id="KW-0863">Zinc-finger</keyword>
<organism evidence="8 9">
    <name type="scientific">Flemingia macrophylla</name>
    <dbReference type="NCBI Taxonomy" id="520843"/>
    <lineage>
        <taxon>Eukaryota</taxon>
        <taxon>Viridiplantae</taxon>
        <taxon>Streptophyta</taxon>
        <taxon>Embryophyta</taxon>
        <taxon>Tracheophyta</taxon>
        <taxon>Spermatophyta</taxon>
        <taxon>Magnoliopsida</taxon>
        <taxon>eudicotyledons</taxon>
        <taxon>Gunneridae</taxon>
        <taxon>Pentapetalae</taxon>
        <taxon>rosids</taxon>
        <taxon>fabids</taxon>
        <taxon>Fabales</taxon>
        <taxon>Fabaceae</taxon>
        <taxon>Papilionoideae</taxon>
        <taxon>50 kb inversion clade</taxon>
        <taxon>NPAAA clade</taxon>
        <taxon>indigoferoid/millettioid clade</taxon>
        <taxon>Phaseoleae</taxon>
        <taxon>Flemingia</taxon>
    </lineage>
</organism>
<dbReference type="Proteomes" id="UP001603857">
    <property type="component" value="Unassembled WGS sequence"/>
</dbReference>
<protein>
    <recommendedName>
        <fullName evidence="7">SANT domain-containing protein</fullName>
    </recommendedName>
</protein>
<reference evidence="8 9" key="1">
    <citation type="submission" date="2024-08" db="EMBL/GenBank/DDBJ databases">
        <title>Insights into the chromosomal genome structure of Flemingia macrophylla.</title>
        <authorList>
            <person name="Ding Y."/>
            <person name="Zhao Y."/>
            <person name="Bi W."/>
            <person name="Wu M."/>
            <person name="Zhao G."/>
            <person name="Gong Y."/>
            <person name="Li W."/>
            <person name="Zhang P."/>
        </authorList>
    </citation>
    <scope>NUCLEOTIDE SEQUENCE [LARGE SCALE GENOMIC DNA]</scope>
    <source>
        <strain evidence="8">DYQJB</strain>
        <tissue evidence="8">Leaf</tissue>
    </source>
</reference>
<keyword evidence="4" id="KW-0238">DNA-binding</keyword>
<proteinExistence type="predicted"/>
<dbReference type="SUPFAM" id="SSF46689">
    <property type="entry name" value="Homeodomain-like"/>
    <property type="match status" value="1"/>
</dbReference>
<keyword evidence="1" id="KW-0479">Metal-binding</keyword>
<keyword evidence="5" id="KW-0539">Nucleus</keyword>
<evidence type="ECO:0000256" key="6">
    <source>
        <dbReference type="SAM" id="MobiDB-lite"/>
    </source>
</evidence>
<dbReference type="PANTHER" id="PTHR47340">
    <property type="entry name" value="DUPLICATED HOMEODOMAIN-LIKE SUPERFAMILY PROTEIN"/>
    <property type="match status" value="1"/>
</dbReference>
<evidence type="ECO:0000313" key="8">
    <source>
        <dbReference type="EMBL" id="KAL2334302.1"/>
    </source>
</evidence>
<dbReference type="InterPro" id="IPR009057">
    <property type="entry name" value="Homeodomain-like_sf"/>
</dbReference>
<evidence type="ECO:0000313" key="9">
    <source>
        <dbReference type="Proteomes" id="UP001603857"/>
    </source>
</evidence>
<sequence>MSSKSKLWGKKDSFNGKEHGIYGSSSKQKDSPFHLGFKQHESTMFMKSVGSGDSDVAATSSSSRTWPDDERKSEEDEFLPSIVCPNGRHPRDPRPKFWEAQAAKRASSLRSPSKRSINNVLSYPFSFEKAPNNHHLERGTFEGWKPLKKIRSTSFSLPGSEKNGTQEVKGKNPRLSWGDGLAKFEKTKPGVSANRDANFLSHCLLEDEITNATGFAAPSFDAFTGLGDMMRVKALNVGNNIGNLVGSCSPVTQNIGKDLLEKIDVNLLTSLSSSIVELLECVDLSSSDQEISTSMNNLMNWKALLTKKMEVTEIAIHSLKNELKSLQSEFKDRLSCLTTTISLQVCHSAMSCNEEIGRYDIINNLGVTRLNFVEALPLIIAKSSCDATSPYSKDLQVSSVSSCNVSNSSLTMDVTKMMNPNFSIDFYFGNDNTWYNSIISSNKDTTKRASEAIVTLLPKEYGNINNVGVCSSSVSHIDVLIKEKFAEKQWFARFKERVLTIKYKAFNYLWERDLCLRYMRTHLPTSHINLEWGLQTINKSCKKKRSSIRHRFPFPAGKQLSMVPISEMISYTSQLLSESHDKVNINILKMPKLILDRRDKMFSMFTSNNGLVEDPLAVEKERSMINPWTYEERKIFLEKFAAFGKDFRKISSFLDHKTTADCVEFYYKNKRSDCFENIRKTKGGKSQKLCTTKTGLKATVKKRNRKVNVDSLQILNEAPVIARDSQAYPRTRSRKLLLWKECDDMKKPTGDDKITERSTSLDILEDERERIAIDALVSMGDSGSSTKAIITRSVDTVEAITEGNSRAVDFRTPRNVVLFGKIITLL</sequence>
<keyword evidence="3" id="KW-0862">Zinc</keyword>
<dbReference type="GO" id="GO:0005634">
    <property type="term" value="C:nucleus"/>
    <property type="evidence" value="ECO:0007669"/>
    <property type="project" value="UniProtKB-ARBA"/>
</dbReference>
<dbReference type="GO" id="GO:0008270">
    <property type="term" value="F:zinc ion binding"/>
    <property type="evidence" value="ECO:0007669"/>
    <property type="project" value="UniProtKB-KW"/>
</dbReference>
<evidence type="ECO:0000256" key="1">
    <source>
        <dbReference type="ARBA" id="ARBA00022723"/>
    </source>
</evidence>
<dbReference type="SMART" id="SM00717">
    <property type="entry name" value="SANT"/>
    <property type="match status" value="1"/>
</dbReference>
<evidence type="ECO:0000256" key="5">
    <source>
        <dbReference type="ARBA" id="ARBA00023242"/>
    </source>
</evidence>
<comment type="caution">
    <text evidence="8">The sequence shown here is derived from an EMBL/GenBank/DDBJ whole genome shotgun (WGS) entry which is preliminary data.</text>
</comment>
<accession>A0ABD1MES8</accession>
<keyword evidence="9" id="KW-1185">Reference proteome</keyword>
<dbReference type="AlphaFoldDB" id="A0ABD1MES8"/>
<name>A0ABD1MES8_9FABA</name>
<dbReference type="FunFam" id="1.10.10.60:FF:000012">
    <property type="entry name" value="Metastasis-associated 1 family, member 3"/>
    <property type="match status" value="1"/>
</dbReference>
<evidence type="ECO:0000256" key="3">
    <source>
        <dbReference type="ARBA" id="ARBA00022833"/>
    </source>
</evidence>
<evidence type="ECO:0000256" key="4">
    <source>
        <dbReference type="ARBA" id="ARBA00023125"/>
    </source>
</evidence>
<gene>
    <name evidence="8" type="ORF">Fmac_015515</name>
</gene>
<dbReference type="InterPro" id="IPR001005">
    <property type="entry name" value="SANT/Myb"/>
</dbReference>
<dbReference type="GO" id="GO:0003677">
    <property type="term" value="F:DNA binding"/>
    <property type="evidence" value="ECO:0007669"/>
    <property type="project" value="UniProtKB-KW"/>
</dbReference>
<dbReference type="Gene3D" id="1.10.10.60">
    <property type="entry name" value="Homeodomain-like"/>
    <property type="match status" value="1"/>
</dbReference>
<dbReference type="InterPro" id="IPR017884">
    <property type="entry name" value="SANT_dom"/>
</dbReference>
<dbReference type="Pfam" id="PF00249">
    <property type="entry name" value="Myb_DNA-binding"/>
    <property type="match status" value="1"/>
</dbReference>
<feature type="domain" description="SANT" evidence="7">
    <location>
        <begin position="623"/>
        <end position="674"/>
    </location>
</feature>
<dbReference type="PANTHER" id="PTHR47340:SF1">
    <property type="entry name" value="DUPLICATED HOMEODOMAIN-LIKE SUPERFAMILY PROTEIN"/>
    <property type="match status" value="1"/>
</dbReference>
<feature type="region of interest" description="Disordered" evidence="6">
    <location>
        <begin position="1"/>
        <end position="95"/>
    </location>
</feature>
<evidence type="ECO:0000259" key="7">
    <source>
        <dbReference type="PROSITE" id="PS51293"/>
    </source>
</evidence>